<dbReference type="InterPro" id="IPR020843">
    <property type="entry name" value="ER"/>
</dbReference>
<dbReference type="STRING" id="913774.A0A0C3DCP5"/>
<dbReference type="AlphaFoldDB" id="A0A0C3DCP5"/>
<dbReference type="InterPro" id="IPR047122">
    <property type="entry name" value="Trans-enoyl_RdTase-like"/>
</dbReference>
<name>A0A0C3DCP5_OIDMZ</name>
<dbReference type="Proteomes" id="UP000054321">
    <property type="component" value="Unassembled WGS sequence"/>
</dbReference>
<dbReference type="SMART" id="SM00829">
    <property type="entry name" value="PKS_ER"/>
    <property type="match status" value="1"/>
</dbReference>
<reference evidence="4 5" key="1">
    <citation type="submission" date="2014-04" db="EMBL/GenBank/DDBJ databases">
        <authorList>
            <consortium name="DOE Joint Genome Institute"/>
            <person name="Kuo A."/>
            <person name="Martino E."/>
            <person name="Perotto S."/>
            <person name="Kohler A."/>
            <person name="Nagy L.G."/>
            <person name="Floudas D."/>
            <person name="Copeland A."/>
            <person name="Barry K.W."/>
            <person name="Cichocki N."/>
            <person name="Veneault-Fourrey C."/>
            <person name="LaButti K."/>
            <person name="Lindquist E.A."/>
            <person name="Lipzen A."/>
            <person name="Lundell T."/>
            <person name="Morin E."/>
            <person name="Murat C."/>
            <person name="Sun H."/>
            <person name="Tunlid A."/>
            <person name="Henrissat B."/>
            <person name="Grigoriev I.V."/>
            <person name="Hibbett D.S."/>
            <person name="Martin F."/>
            <person name="Nordberg H.P."/>
            <person name="Cantor M.N."/>
            <person name="Hua S.X."/>
        </authorList>
    </citation>
    <scope>NUCLEOTIDE SEQUENCE [LARGE SCALE GENOMIC DNA]</scope>
    <source>
        <strain evidence="4 5">Zn</strain>
    </source>
</reference>
<dbReference type="Gene3D" id="3.40.50.720">
    <property type="entry name" value="NAD(P)-binding Rossmann-like Domain"/>
    <property type="match status" value="1"/>
</dbReference>
<gene>
    <name evidence="4" type="ORF">OIDMADRAFT_48928</name>
</gene>
<evidence type="ECO:0000259" key="3">
    <source>
        <dbReference type="SMART" id="SM00829"/>
    </source>
</evidence>
<dbReference type="OrthoDB" id="48317at2759"/>
<dbReference type="InterPro" id="IPR013154">
    <property type="entry name" value="ADH-like_N"/>
</dbReference>
<dbReference type="Gene3D" id="3.90.180.10">
    <property type="entry name" value="Medium-chain alcohol dehydrogenases, catalytic domain"/>
    <property type="match status" value="1"/>
</dbReference>
<dbReference type="EMBL" id="KN832870">
    <property type="protein sequence ID" value="KIN09099.1"/>
    <property type="molecule type" value="Genomic_DNA"/>
</dbReference>
<comment type="similarity">
    <text evidence="1">Belongs to the zinc-containing alcohol dehydrogenase family.</text>
</comment>
<dbReference type="SUPFAM" id="SSF50129">
    <property type="entry name" value="GroES-like"/>
    <property type="match status" value="1"/>
</dbReference>
<evidence type="ECO:0000256" key="2">
    <source>
        <dbReference type="ARBA" id="ARBA00023002"/>
    </source>
</evidence>
<keyword evidence="2" id="KW-0560">Oxidoreductase</keyword>
<evidence type="ECO:0000313" key="5">
    <source>
        <dbReference type="Proteomes" id="UP000054321"/>
    </source>
</evidence>
<dbReference type="GO" id="GO:0016651">
    <property type="term" value="F:oxidoreductase activity, acting on NAD(P)H"/>
    <property type="evidence" value="ECO:0007669"/>
    <property type="project" value="InterPro"/>
</dbReference>
<dbReference type="CDD" id="cd08249">
    <property type="entry name" value="enoyl_reductase_like"/>
    <property type="match status" value="1"/>
</dbReference>
<evidence type="ECO:0000256" key="1">
    <source>
        <dbReference type="ARBA" id="ARBA00008072"/>
    </source>
</evidence>
<dbReference type="InParanoid" id="A0A0C3DCP5"/>
<dbReference type="HOGENOM" id="CLU_026673_16_1_1"/>
<organism evidence="4 5">
    <name type="scientific">Oidiodendron maius (strain Zn)</name>
    <dbReference type="NCBI Taxonomy" id="913774"/>
    <lineage>
        <taxon>Eukaryota</taxon>
        <taxon>Fungi</taxon>
        <taxon>Dikarya</taxon>
        <taxon>Ascomycota</taxon>
        <taxon>Pezizomycotina</taxon>
        <taxon>Leotiomycetes</taxon>
        <taxon>Leotiomycetes incertae sedis</taxon>
        <taxon>Myxotrichaceae</taxon>
        <taxon>Oidiodendron</taxon>
    </lineage>
</organism>
<reference evidence="5" key="2">
    <citation type="submission" date="2015-01" db="EMBL/GenBank/DDBJ databases">
        <title>Evolutionary Origins and Diversification of the Mycorrhizal Mutualists.</title>
        <authorList>
            <consortium name="DOE Joint Genome Institute"/>
            <consortium name="Mycorrhizal Genomics Consortium"/>
            <person name="Kohler A."/>
            <person name="Kuo A."/>
            <person name="Nagy L.G."/>
            <person name="Floudas D."/>
            <person name="Copeland A."/>
            <person name="Barry K.W."/>
            <person name="Cichocki N."/>
            <person name="Veneault-Fourrey C."/>
            <person name="LaButti K."/>
            <person name="Lindquist E.A."/>
            <person name="Lipzen A."/>
            <person name="Lundell T."/>
            <person name="Morin E."/>
            <person name="Murat C."/>
            <person name="Riley R."/>
            <person name="Ohm R."/>
            <person name="Sun H."/>
            <person name="Tunlid A."/>
            <person name="Henrissat B."/>
            <person name="Grigoriev I.V."/>
            <person name="Hibbett D.S."/>
            <person name="Martin F."/>
        </authorList>
    </citation>
    <scope>NUCLEOTIDE SEQUENCE [LARGE SCALE GENOMIC DNA]</scope>
    <source>
        <strain evidence="5">Zn</strain>
    </source>
</reference>
<accession>A0A0C3DCP5</accession>
<dbReference type="InterPro" id="IPR036291">
    <property type="entry name" value="NAD(P)-bd_dom_sf"/>
</dbReference>
<evidence type="ECO:0000313" key="4">
    <source>
        <dbReference type="EMBL" id="KIN09099.1"/>
    </source>
</evidence>
<dbReference type="PANTHER" id="PTHR45348:SF2">
    <property type="entry name" value="ZINC-TYPE ALCOHOL DEHYDROGENASE-LIKE PROTEIN C2E1P3.01"/>
    <property type="match status" value="1"/>
</dbReference>
<feature type="domain" description="Enoyl reductase (ER)" evidence="3">
    <location>
        <begin position="19"/>
        <end position="298"/>
    </location>
</feature>
<dbReference type="Pfam" id="PF00107">
    <property type="entry name" value="ADH_zinc_N"/>
    <property type="match status" value="1"/>
</dbReference>
<dbReference type="InterPro" id="IPR013149">
    <property type="entry name" value="ADH-like_C"/>
</dbReference>
<sequence length="341" mass="36115">MPSATPTVPTRQTAIIVQGPGQLVVRHDVLVPPVAKAEALIKVAAVAINPADSKMLDYSPATGAIHGYDFAGTIVAVDSDAPSHLAVGDRVASLVHGNNSLNPSIGAFSEYVAAEGDLILKLPDSMSFEDGATIGTGLGTALLCLFRELEVPGSLDKIKCLLMDEPDTEGEFALVAGGATATGTRALQIHKLIGLRPIATCSPVNFDLALKFGAEKVFDYHDPNCAADIRAYTKNTLAYALDCVTQAETTQMCYGAIGRAGGRYVSLDPYQEAVAATRPTITPSFAMGLTMFGRKVALDGVYGREARPEDRKLANDTWPLVQRLLDTDQFWSHPVKAIEGG</sequence>
<dbReference type="PANTHER" id="PTHR45348">
    <property type="entry name" value="HYPOTHETICAL OXIDOREDUCTASE (EUROFUNG)"/>
    <property type="match status" value="1"/>
</dbReference>
<dbReference type="Pfam" id="PF08240">
    <property type="entry name" value="ADH_N"/>
    <property type="match status" value="1"/>
</dbReference>
<proteinExistence type="inferred from homology"/>
<keyword evidence="5" id="KW-1185">Reference proteome</keyword>
<dbReference type="InterPro" id="IPR011032">
    <property type="entry name" value="GroES-like_sf"/>
</dbReference>
<protein>
    <recommendedName>
        <fullName evidence="3">Enoyl reductase (ER) domain-containing protein</fullName>
    </recommendedName>
</protein>
<dbReference type="SUPFAM" id="SSF51735">
    <property type="entry name" value="NAD(P)-binding Rossmann-fold domains"/>
    <property type="match status" value="1"/>
</dbReference>